<dbReference type="InterPro" id="IPR005144">
    <property type="entry name" value="ATP-cone_dom"/>
</dbReference>
<evidence type="ECO:0000256" key="3">
    <source>
        <dbReference type="ARBA" id="ARBA00022771"/>
    </source>
</evidence>
<dbReference type="EMBL" id="JBBKTX010000016">
    <property type="protein sequence ID" value="MFK4753385.1"/>
    <property type="molecule type" value="Genomic_DNA"/>
</dbReference>
<name>A0ABW8NL74_9GAMM</name>
<dbReference type="PANTHER" id="PTHR30455">
    <property type="entry name" value="TRANSCRIPTIONAL REPRESSOR NRDR"/>
    <property type="match status" value="1"/>
</dbReference>
<comment type="similarity">
    <text evidence="8">Belongs to the NrdR family.</text>
</comment>
<protein>
    <recommendedName>
        <fullName evidence="8">Transcriptional repressor NrdR</fullName>
    </recommendedName>
</protein>
<gene>
    <name evidence="8 10" type="primary">nrdR</name>
    <name evidence="10" type="ORF">WG929_13295</name>
</gene>
<keyword evidence="4 8" id="KW-0067">ATP-binding</keyword>
<comment type="caution">
    <text evidence="10">The sequence shown here is derived from an EMBL/GenBank/DDBJ whole genome shotgun (WGS) entry which is preliminary data.</text>
</comment>
<keyword evidence="1 8" id="KW-0678">Repressor</keyword>
<keyword evidence="3 8" id="KW-0863">Zinc-finger</keyword>
<keyword evidence="11" id="KW-1185">Reference proteome</keyword>
<dbReference type="NCBIfam" id="TIGR00244">
    <property type="entry name" value="transcriptional regulator NrdR"/>
    <property type="match status" value="1"/>
</dbReference>
<dbReference type="Proteomes" id="UP001620597">
    <property type="component" value="Unassembled WGS sequence"/>
</dbReference>
<evidence type="ECO:0000256" key="5">
    <source>
        <dbReference type="ARBA" id="ARBA00023015"/>
    </source>
</evidence>
<comment type="function">
    <text evidence="8">Negatively regulates transcription of bacterial ribonucleotide reductase nrd genes and operons by binding to NrdR-boxes.</text>
</comment>
<reference evidence="10 11" key="1">
    <citation type="submission" date="2024-03" db="EMBL/GenBank/DDBJ databases">
        <title>High-quality draft genome sequence of Oceanobacter sp. wDCs-4.</title>
        <authorList>
            <person name="Dong C."/>
        </authorList>
    </citation>
    <scope>NUCLEOTIDE SEQUENCE [LARGE SCALE GENOMIC DNA]</scope>
    <source>
        <strain evidence="11">wDCs-4</strain>
    </source>
</reference>
<dbReference type="InterPro" id="IPR003796">
    <property type="entry name" value="RNR_NrdR-like"/>
</dbReference>
<dbReference type="Pfam" id="PF22811">
    <property type="entry name" value="Zn_ribbon_NrdR"/>
    <property type="match status" value="1"/>
</dbReference>
<dbReference type="PROSITE" id="PS51161">
    <property type="entry name" value="ATP_CONE"/>
    <property type="match status" value="1"/>
</dbReference>
<keyword evidence="8" id="KW-0862">Zinc</keyword>
<keyword evidence="5 8" id="KW-0805">Transcription regulation</keyword>
<proteinExistence type="inferred from homology"/>
<evidence type="ECO:0000256" key="4">
    <source>
        <dbReference type="ARBA" id="ARBA00022840"/>
    </source>
</evidence>
<keyword evidence="6 8" id="KW-0238">DNA-binding</keyword>
<feature type="domain" description="ATP-cone" evidence="9">
    <location>
        <begin position="49"/>
        <end position="139"/>
    </location>
</feature>
<dbReference type="PANTHER" id="PTHR30455:SF2">
    <property type="entry name" value="TRANSCRIPTIONAL REPRESSOR NRDR"/>
    <property type="match status" value="1"/>
</dbReference>
<dbReference type="RefSeq" id="WP_369856997.1">
    <property type="nucleotide sequence ID" value="NZ_JBBKTX010000016.1"/>
</dbReference>
<evidence type="ECO:0000259" key="9">
    <source>
        <dbReference type="PROSITE" id="PS51161"/>
    </source>
</evidence>
<evidence type="ECO:0000313" key="11">
    <source>
        <dbReference type="Proteomes" id="UP001620597"/>
    </source>
</evidence>
<dbReference type="HAMAP" id="MF_00440">
    <property type="entry name" value="NrdR"/>
    <property type="match status" value="1"/>
</dbReference>
<evidence type="ECO:0000313" key="10">
    <source>
        <dbReference type="EMBL" id="MFK4753385.1"/>
    </source>
</evidence>
<evidence type="ECO:0000256" key="2">
    <source>
        <dbReference type="ARBA" id="ARBA00022741"/>
    </source>
</evidence>
<keyword evidence="2 8" id="KW-0547">Nucleotide-binding</keyword>
<evidence type="ECO:0000256" key="8">
    <source>
        <dbReference type="HAMAP-Rule" id="MF_00440"/>
    </source>
</evidence>
<keyword evidence="7 8" id="KW-0804">Transcription</keyword>
<evidence type="ECO:0000256" key="1">
    <source>
        <dbReference type="ARBA" id="ARBA00022491"/>
    </source>
</evidence>
<comment type="cofactor">
    <cofactor evidence="8">
        <name>Zn(2+)</name>
        <dbReference type="ChEBI" id="CHEBI:29105"/>
    </cofactor>
    <text evidence="8">Binds 1 zinc ion.</text>
</comment>
<dbReference type="Pfam" id="PF03477">
    <property type="entry name" value="ATP-cone"/>
    <property type="match status" value="1"/>
</dbReference>
<accession>A0ABW8NL74</accession>
<sequence>MHCPFCSHPETKVVDSRLMADGAQVRRRRECLGCAERFTTFECVELTFPHVIKQNGERETFRESKLRSGIERALEKRPIPVDTMDAAIHRILQTIRNKNDREISSRQIGECVMAELRQLDQVAYVRFASVYRSFKDLDEFRAEIERLTDSVTAAVITAVDA</sequence>
<evidence type="ECO:0000256" key="7">
    <source>
        <dbReference type="ARBA" id="ARBA00023163"/>
    </source>
</evidence>
<feature type="zinc finger region" evidence="8">
    <location>
        <begin position="3"/>
        <end position="34"/>
    </location>
</feature>
<dbReference type="InterPro" id="IPR055173">
    <property type="entry name" value="NrdR-like_N"/>
</dbReference>
<evidence type="ECO:0000256" key="6">
    <source>
        <dbReference type="ARBA" id="ARBA00023125"/>
    </source>
</evidence>
<keyword evidence="8" id="KW-0479">Metal-binding</keyword>
<organism evidence="10 11">
    <name type="scientific">Oceanobacter antarcticus</name>
    <dbReference type="NCBI Taxonomy" id="3133425"/>
    <lineage>
        <taxon>Bacteria</taxon>
        <taxon>Pseudomonadati</taxon>
        <taxon>Pseudomonadota</taxon>
        <taxon>Gammaproteobacteria</taxon>
        <taxon>Oceanospirillales</taxon>
        <taxon>Oceanospirillaceae</taxon>
        <taxon>Oceanobacter</taxon>
    </lineage>
</organism>